<protein>
    <submittedName>
        <fullName evidence="2">Carboxymuconolactone decarboxylase family protein</fullName>
    </submittedName>
</protein>
<evidence type="ECO:0000313" key="3">
    <source>
        <dbReference type="Proteomes" id="UP000704341"/>
    </source>
</evidence>
<dbReference type="InterPro" id="IPR004675">
    <property type="entry name" value="AhpD_core"/>
</dbReference>
<evidence type="ECO:0000313" key="2">
    <source>
        <dbReference type="EMBL" id="MBD5805671.1"/>
    </source>
</evidence>
<dbReference type="InterPro" id="IPR003779">
    <property type="entry name" value="CMD-like"/>
</dbReference>
<dbReference type="RefSeq" id="WP_153930403.1">
    <property type="nucleotide sequence ID" value="NZ_QORN01000002.1"/>
</dbReference>
<keyword evidence="3" id="KW-1185">Reference proteome</keyword>
<sequence length="113" mass="11979">MTDYHQELAEIMANNKNIFNSTGEVGKAFLNVHDAAIEEGVLDSKTKALEALGIAIAIRCEGCIIQHVKGAIKLGATRDEIVETINIAIMMGGGPSTVYGGKALACADQFLDE</sequence>
<dbReference type="Pfam" id="PF02627">
    <property type="entry name" value="CMD"/>
    <property type="match status" value="1"/>
</dbReference>
<dbReference type="InterPro" id="IPR029032">
    <property type="entry name" value="AhpD-like"/>
</dbReference>
<evidence type="ECO:0000259" key="1">
    <source>
        <dbReference type="Pfam" id="PF02627"/>
    </source>
</evidence>
<proteinExistence type="predicted"/>
<dbReference type="PANTHER" id="PTHR33930:SF2">
    <property type="entry name" value="BLR3452 PROTEIN"/>
    <property type="match status" value="1"/>
</dbReference>
<reference evidence="2 3" key="1">
    <citation type="submission" date="2018-07" db="EMBL/GenBank/DDBJ databases">
        <title>Phylogenomic Insights into understanding Host Adaptation of Lactobacillus reuteri by a novel species, Lactobacillus spp. M31.</title>
        <authorList>
            <person name="Sharma S."/>
            <person name="Patil P."/>
            <person name="Korpole S."/>
            <person name="Patil P.B."/>
        </authorList>
    </citation>
    <scope>NUCLEOTIDE SEQUENCE [LARGE SCALE GENOMIC DNA]</scope>
    <source>
        <strain evidence="2 3">M31</strain>
    </source>
</reference>
<dbReference type="EMBL" id="QORN01000002">
    <property type="protein sequence ID" value="MBD5805671.1"/>
    <property type="molecule type" value="Genomic_DNA"/>
</dbReference>
<comment type="caution">
    <text evidence="2">The sequence shown here is derived from an EMBL/GenBank/DDBJ whole genome shotgun (WGS) entry which is preliminary data.</text>
</comment>
<dbReference type="Proteomes" id="UP000704341">
    <property type="component" value="Unassembled WGS sequence"/>
</dbReference>
<dbReference type="SUPFAM" id="SSF69118">
    <property type="entry name" value="AhpD-like"/>
    <property type="match status" value="1"/>
</dbReference>
<accession>A0ABR8P3U3</accession>
<dbReference type="NCBIfam" id="TIGR00778">
    <property type="entry name" value="ahpD_dom"/>
    <property type="match status" value="1"/>
</dbReference>
<name>A0ABR8P3U3_9LACO</name>
<organism evidence="2 3">
    <name type="scientific">Limosilactobacillus walteri</name>
    <dbReference type="NCBI Taxonomy" id="2268022"/>
    <lineage>
        <taxon>Bacteria</taxon>
        <taxon>Bacillati</taxon>
        <taxon>Bacillota</taxon>
        <taxon>Bacilli</taxon>
        <taxon>Lactobacillales</taxon>
        <taxon>Lactobacillaceae</taxon>
        <taxon>Limosilactobacillus</taxon>
    </lineage>
</organism>
<dbReference type="Gene3D" id="1.20.1290.10">
    <property type="entry name" value="AhpD-like"/>
    <property type="match status" value="1"/>
</dbReference>
<feature type="domain" description="Carboxymuconolactone decarboxylase-like" evidence="1">
    <location>
        <begin position="24"/>
        <end position="99"/>
    </location>
</feature>
<gene>
    <name evidence="2" type="ORF">DTK66_00855</name>
</gene>
<dbReference type="PANTHER" id="PTHR33930">
    <property type="entry name" value="ALKYL HYDROPEROXIDE REDUCTASE AHPD"/>
    <property type="match status" value="1"/>
</dbReference>